<feature type="region of interest" description="Disordered" evidence="1">
    <location>
        <begin position="37"/>
        <end position="182"/>
    </location>
</feature>
<reference evidence="2 3" key="1">
    <citation type="journal article" date="2019" name="Commun. Biol.">
        <title>The bagworm genome reveals a unique fibroin gene that provides high tensile strength.</title>
        <authorList>
            <person name="Kono N."/>
            <person name="Nakamura H."/>
            <person name="Ohtoshi R."/>
            <person name="Tomita M."/>
            <person name="Numata K."/>
            <person name="Arakawa K."/>
        </authorList>
    </citation>
    <scope>NUCLEOTIDE SEQUENCE [LARGE SCALE GENOMIC DNA]</scope>
</reference>
<protein>
    <submittedName>
        <fullName evidence="2">Uncharacterized protein</fullName>
    </submittedName>
</protein>
<dbReference type="EMBL" id="BGZK01000138">
    <property type="protein sequence ID" value="GBP22305.1"/>
    <property type="molecule type" value="Genomic_DNA"/>
</dbReference>
<comment type="caution">
    <text evidence="2">The sequence shown here is derived from an EMBL/GenBank/DDBJ whole genome shotgun (WGS) entry which is preliminary data.</text>
</comment>
<feature type="region of interest" description="Disordered" evidence="1">
    <location>
        <begin position="211"/>
        <end position="256"/>
    </location>
</feature>
<proteinExistence type="predicted"/>
<dbReference type="Proteomes" id="UP000299102">
    <property type="component" value="Unassembled WGS sequence"/>
</dbReference>
<feature type="compositionally biased region" description="Acidic residues" evidence="1">
    <location>
        <begin position="477"/>
        <end position="486"/>
    </location>
</feature>
<feature type="compositionally biased region" description="Basic and acidic residues" evidence="1">
    <location>
        <begin position="487"/>
        <end position="509"/>
    </location>
</feature>
<feature type="compositionally biased region" description="Low complexity" evidence="1">
    <location>
        <begin position="144"/>
        <end position="156"/>
    </location>
</feature>
<dbReference type="OrthoDB" id="6428710at2759"/>
<feature type="region of interest" description="Disordered" evidence="1">
    <location>
        <begin position="592"/>
        <end position="663"/>
    </location>
</feature>
<name>A0A4C1U7G1_EUMVA</name>
<organism evidence="2 3">
    <name type="scientific">Eumeta variegata</name>
    <name type="common">Bagworm moth</name>
    <name type="synonym">Eumeta japonica</name>
    <dbReference type="NCBI Taxonomy" id="151549"/>
    <lineage>
        <taxon>Eukaryota</taxon>
        <taxon>Metazoa</taxon>
        <taxon>Ecdysozoa</taxon>
        <taxon>Arthropoda</taxon>
        <taxon>Hexapoda</taxon>
        <taxon>Insecta</taxon>
        <taxon>Pterygota</taxon>
        <taxon>Neoptera</taxon>
        <taxon>Endopterygota</taxon>
        <taxon>Lepidoptera</taxon>
        <taxon>Glossata</taxon>
        <taxon>Ditrysia</taxon>
        <taxon>Tineoidea</taxon>
        <taxon>Psychidae</taxon>
        <taxon>Oiketicinae</taxon>
        <taxon>Eumeta</taxon>
    </lineage>
</organism>
<evidence type="ECO:0000313" key="3">
    <source>
        <dbReference type="Proteomes" id="UP000299102"/>
    </source>
</evidence>
<feature type="compositionally biased region" description="Polar residues" evidence="1">
    <location>
        <begin position="384"/>
        <end position="409"/>
    </location>
</feature>
<keyword evidence="3" id="KW-1185">Reference proteome</keyword>
<gene>
    <name evidence="2" type="ORF">EVAR_22591_1</name>
</gene>
<feature type="compositionally biased region" description="Basic and acidic residues" evidence="1">
    <location>
        <begin position="464"/>
        <end position="476"/>
    </location>
</feature>
<feature type="compositionally biased region" description="Polar residues" evidence="1">
    <location>
        <begin position="647"/>
        <end position="663"/>
    </location>
</feature>
<feature type="region of interest" description="Disordered" evidence="1">
    <location>
        <begin position="1088"/>
        <end position="1208"/>
    </location>
</feature>
<evidence type="ECO:0000256" key="1">
    <source>
        <dbReference type="SAM" id="MobiDB-lite"/>
    </source>
</evidence>
<feature type="region of interest" description="Disordered" evidence="1">
    <location>
        <begin position="351"/>
        <end position="409"/>
    </location>
</feature>
<feature type="compositionally biased region" description="Gly residues" evidence="1">
    <location>
        <begin position="95"/>
        <end position="116"/>
    </location>
</feature>
<feature type="compositionally biased region" description="Basic and acidic residues" evidence="1">
    <location>
        <begin position="1001"/>
        <end position="1010"/>
    </location>
</feature>
<feature type="region of interest" description="Disordered" evidence="1">
    <location>
        <begin position="756"/>
        <end position="777"/>
    </location>
</feature>
<feature type="region of interest" description="Disordered" evidence="1">
    <location>
        <begin position="426"/>
        <end position="510"/>
    </location>
</feature>
<feature type="region of interest" description="Disordered" evidence="1">
    <location>
        <begin position="992"/>
        <end position="1014"/>
    </location>
</feature>
<feature type="compositionally biased region" description="Basic and acidic residues" evidence="1">
    <location>
        <begin position="426"/>
        <end position="435"/>
    </location>
</feature>
<feature type="region of interest" description="Disordered" evidence="1">
    <location>
        <begin position="1310"/>
        <end position="1331"/>
    </location>
</feature>
<feature type="compositionally biased region" description="Low complexity" evidence="1">
    <location>
        <begin position="1167"/>
        <end position="1188"/>
    </location>
</feature>
<sequence>MRGRDLGISIRYSRDMEFEAQVRGGACRRTRYAAHGLAAGAGGSGDAMSGEAAGRRQARRGPAPFASFDHDVSDESSPESKLTFQLPEIREDTGASGGTRGPSPALGGGGCVGSPSGGLAPPEQRARSHSTPAVHSSGALATPAAPRIDISRASSSSHHDSRDSSPEMALFAGTAGDDNASSTERARLELAFREDGALDLRSSTEELAFLEPDTAETEKESPRAPAAVCRSPGPISTASSSTVERRHSRKDSQSSEAALLAISGRQSRLSSIGSQGSAHSAVSNVSHLSDYSHVSKLSVISGVSRSPSPHKMLFETSFCGPKPIENEPEICTAVSERRLLEITNLSDKILGRASDTRRRSSPHVPSKRELRTEATIETAPRQEPSGSGLSTSMRVPSAGQTPVLTSTITPSIPISADVKQQKELNNQKKVEEKKASTGAVNRVKVKRTSRSRNDTPEVYSSKNKSKDIIRIKLKPDDEYDDDDEESERTLVGREPPQKPDSLDLGDCTKKPSHFNELVSGTEPVLGSLGDVDKKLQSKIKVSPEYTPRASPTLSRKGGRKDTDSRTPSPAGAVSVSRKSSFCSLFKSRETIASPDSPSTIHLRRKKSINEGTRSRSKSRDRSTTPNSGNKIKGSVLSLFKTPKKGSASLSPGSHESSPGIQSVPQRQFVHQHVEIPKNTEKLKYYEDSKDGIIHIPLHTPPDERPSTSGAGQSRQETTIAQVTAYCESVRPASAPTTIPSASLPTAIAQESACSASSQTTSLKQVPPKKLSTTPKPIQRTVLPDGSIIIPLHSPTEKVSELKDRCPSQQIEEQKIMQDVKVELNTKQVVQEPLDNICPSEPISERREPEKQKKERLTFITSVGSKEQLFSTQLSITKTPSVTSEISESFPSFPEGAVDVKCEVNGGQNILRDTHITTLETPGADRAAPPTTTSSAPVSVVRCGSGGMFISPSTSSITATEAVPIKAHPMSSVAQFNTEFDLSPGQRPFIEGGSNNSVIESKSNDDIHDSSESDISSEIGSFKKNTLRDLIVENISAEEVEKKSLVVTQESFEEELPYVPTTLPLERSVALPMVPVRERPPVTAMRVRPVDRPRSTTPIHPSAFEEYLSDEPRTPDNAKPEKIKISLPRTSDRASASRARSKSPRRGSQSTQPWEKFAERGLPHTPARRASTTATSSAGIATSTLSTTLPSKPHWINFEEVPERRKQPKRIQTIPREKTPEMRRSENRSGAGDASATEVVYCYVAPEECRCECHGARRDDTTPLLPAESRRLHPSTSFHSDSSAEFCDGVESSELQLSVAIGRPFTMDLQLRGDRSSLEQEATSPAEGAGRH</sequence>
<evidence type="ECO:0000313" key="2">
    <source>
        <dbReference type="EMBL" id="GBP22305.1"/>
    </source>
</evidence>
<feature type="region of interest" description="Disordered" evidence="1">
    <location>
        <begin position="539"/>
        <end position="577"/>
    </location>
</feature>
<feature type="compositionally biased region" description="Basic and acidic residues" evidence="1">
    <location>
        <begin position="1109"/>
        <end position="1123"/>
    </location>
</feature>
<accession>A0A4C1U7G1</accession>